<gene>
    <name evidence="2" type="ORF">UFOVP383_49</name>
</gene>
<organism evidence="2">
    <name type="scientific">uncultured Caudovirales phage</name>
    <dbReference type="NCBI Taxonomy" id="2100421"/>
    <lineage>
        <taxon>Viruses</taxon>
        <taxon>Duplodnaviria</taxon>
        <taxon>Heunggongvirae</taxon>
        <taxon>Uroviricota</taxon>
        <taxon>Caudoviricetes</taxon>
        <taxon>Peduoviridae</taxon>
        <taxon>Maltschvirus</taxon>
        <taxon>Maltschvirus maltsch</taxon>
    </lineage>
</organism>
<reference evidence="2" key="1">
    <citation type="submission" date="2020-05" db="EMBL/GenBank/DDBJ databases">
        <authorList>
            <person name="Chiriac C."/>
            <person name="Salcher M."/>
            <person name="Ghai R."/>
            <person name="Kavagutti S V."/>
        </authorList>
    </citation>
    <scope>NUCLEOTIDE SEQUENCE</scope>
</reference>
<proteinExistence type="predicted"/>
<evidence type="ECO:0000313" key="2">
    <source>
        <dbReference type="EMBL" id="CAB5223449.1"/>
    </source>
</evidence>
<accession>A0A6J7WZD5</accession>
<dbReference type="EMBL" id="LR798321">
    <property type="protein sequence ID" value="CAB5223449.1"/>
    <property type="molecule type" value="Genomic_DNA"/>
</dbReference>
<protein>
    <submittedName>
        <fullName evidence="2">Uncharacterized protein</fullName>
    </submittedName>
</protein>
<name>A0A6J7WZD5_9CAUD</name>
<evidence type="ECO:0000256" key="1">
    <source>
        <dbReference type="SAM" id="MobiDB-lite"/>
    </source>
</evidence>
<sequence length="60" mass="7070">MTDERRYGQWGGNPKGHPEDPTRCIEEVWPFPRQCTRKRGYGPDGLYCKQHAKQHKENAQ</sequence>
<feature type="region of interest" description="Disordered" evidence="1">
    <location>
        <begin position="1"/>
        <end position="22"/>
    </location>
</feature>